<name>A0A426X9Q1_ENSVE</name>
<evidence type="ECO:0000313" key="2">
    <source>
        <dbReference type="Proteomes" id="UP000287651"/>
    </source>
</evidence>
<dbReference type="Proteomes" id="UP000287651">
    <property type="component" value="Unassembled WGS sequence"/>
</dbReference>
<dbReference type="AlphaFoldDB" id="A0A426X9Q1"/>
<comment type="caution">
    <text evidence="1">The sequence shown here is derived from an EMBL/GenBank/DDBJ whole genome shotgun (WGS) entry which is preliminary data.</text>
</comment>
<evidence type="ECO:0000313" key="1">
    <source>
        <dbReference type="EMBL" id="RRT36216.1"/>
    </source>
</evidence>
<gene>
    <name evidence="1" type="ORF">B296_00024031</name>
</gene>
<reference evidence="1 2" key="1">
    <citation type="journal article" date="2014" name="Agronomy (Basel)">
        <title>A Draft Genome Sequence for Ensete ventricosum, the Drought-Tolerant Tree Against Hunger.</title>
        <authorList>
            <person name="Harrison J."/>
            <person name="Moore K.A."/>
            <person name="Paszkiewicz K."/>
            <person name="Jones T."/>
            <person name="Grant M."/>
            <person name="Ambacheew D."/>
            <person name="Muzemil S."/>
            <person name="Studholme D.J."/>
        </authorList>
    </citation>
    <scope>NUCLEOTIDE SEQUENCE [LARGE SCALE GENOMIC DNA]</scope>
</reference>
<protein>
    <submittedName>
        <fullName evidence="1">Uncharacterized protein</fullName>
    </submittedName>
</protein>
<organism evidence="1 2">
    <name type="scientific">Ensete ventricosum</name>
    <name type="common">Abyssinian banana</name>
    <name type="synonym">Musa ensete</name>
    <dbReference type="NCBI Taxonomy" id="4639"/>
    <lineage>
        <taxon>Eukaryota</taxon>
        <taxon>Viridiplantae</taxon>
        <taxon>Streptophyta</taxon>
        <taxon>Embryophyta</taxon>
        <taxon>Tracheophyta</taxon>
        <taxon>Spermatophyta</taxon>
        <taxon>Magnoliopsida</taxon>
        <taxon>Liliopsida</taxon>
        <taxon>Zingiberales</taxon>
        <taxon>Musaceae</taxon>
        <taxon>Ensete</taxon>
    </lineage>
</organism>
<proteinExistence type="predicted"/>
<dbReference type="EMBL" id="AMZH03023911">
    <property type="protein sequence ID" value="RRT36216.1"/>
    <property type="molecule type" value="Genomic_DNA"/>
</dbReference>
<accession>A0A426X9Q1</accession>
<sequence length="52" mass="5854">MRVPNCGAVVCVILYYYSVRHLSSVCVGRHLDLCGRALQTEKADPLDHYSED</sequence>